<proteinExistence type="predicted"/>
<accession>A0A8S3QRD4</accession>
<organism evidence="1 2">
    <name type="scientific">Mytilus edulis</name>
    <name type="common">Blue mussel</name>
    <dbReference type="NCBI Taxonomy" id="6550"/>
    <lineage>
        <taxon>Eukaryota</taxon>
        <taxon>Metazoa</taxon>
        <taxon>Spiralia</taxon>
        <taxon>Lophotrochozoa</taxon>
        <taxon>Mollusca</taxon>
        <taxon>Bivalvia</taxon>
        <taxon>Autobranchia</taxon>
        <taxon>Pteriomorphia</taxon>
        <taxon>Mytilida</taxon>
        <taxon>Mytiloidea</taxon>
        <taxon>Mytilidae</taxon>
        <taxon>Mytilinae</taxon>
        <taxon>Mytilus</taxon>
    </lineage>
</organism>
<dbReference type="OrthoDB" id="6124577at2759"/>
<dbReference type="AlphaFoldDB" id="A0A8S3QRD4"/>
<comment type="caution">
    <text evidence="1">The sequence shown here is derived from an EMBL/GenBank/DDBJ whole genome shotgun (WGS) entry which is preliminary data.</text>
</comment>
<keyword evidence="2" id="KW-1185">Reference proteome</keyword>
<sequence>MNTWKQAVLDCYGYNSTLESNITVLKNYMNNHTEVTSIWVGRFEALLPWIEIRGCYNISLIRNSLSSDEHVAENSPFCQMKCMNRRYFAFSQKVDTCVCFDEHEVVKRESDNASFCQECTNQGDCSSYAVVYQGLFEEPVFQLNFNKSCDITSI</sequence>
<name>A0A8S3QRD4_MYTED</name>
<dbReference type="EMBL" id="CAJPWZ010000720">
    <property type="protein sequence ID" value="CAG2199251.1"/>
    <property type="molecule type" value="Genomic_DNA"/>
</dbReference>
<evidence type="ECO:0000313" key="2">
    <source>
        <dbReference type="Proteomes" id="UP000683360"/>
    </source>
</evidence>
<protein>
    <submittedName>
        <fullName evidence="1">Uncharacterized protein</fullName>
    </submittedName>
</protein>
<evidence type="ECO:0000313" key="1">
    <source>
        <dbReference type="EMBL" id="CAG2199251.1"/>
    </source>
</evidence>
<reference evidence="1" key="1">
    <citation type="submission" date="2021-03" db="EMBL/GenBank/DDBJ databases">
        <authorList>
            <person name="Bekaert M."/>
        </authorList>
    </citation>
    <scope>NUCLEOTIDE SEQUENCE</scope>
</reference>
<dbReference type="Proteomes" id="UP000683360">
    <property type="component" value="Unassembled WGS sequence"/>
</dbReference>
<gene>
    <name evidence="1" type="ORF">MEDL_14029</name>
</gene>